<evidence type="ECO:0000256" key="5">
    <source>
        <dbReference type="RuleBase" id="RU367124"/>
    </source>
</evidence>
<sequence length="161" mass="17989">MRISYFLLAGAAAFLASCEAVSAATVSAHAKLLALASRDAVQSLDAVSAGKRFLRSTNTQRYGDDDDDDDLDNLDLDSDDDDVYEERGWGFKGLADDALRKLIDDFPGANERISHWRYNDFSPAQVKKELRVTNMKDMDDPNVELYKLFLAANLRSNFKVN</sequence>
<evidence type="ECO:0000256" key="3">
    <source>
        <dbReference type="ARBA" id="ARBA00022525"/>
    </source>
</evidence>
<comment type="similarity">
    <text evidence="2 5">Belongs to the RxLR effector family.</text>
</comment>
<keyword evidence="4 5" id="KW-0732">Signal</keyword>
<dbReference type="GO" id="GO:0005576">
    <property type="term" value="C:extracellular region"/>
    <property type="evidence" value="ECO:0007669"/>
    <property type="project" value="UniProtKB-SubCell"/>
</dbReference>
<dbReference type="EMBL" id="JAGDFL010000303">
    <property type="protein sequence ID" value="KAG7394068.1"/>
    <property type="molecule type" value="Genomic_DNA"/>
</dbReference>
<feature type="signal peptide" evidence="5">
    <location>
        <begin position="1"/>
        <end position="23"/>
    </location>
</feature>
<name>A0A8T1WNY8_9STRA</name>
<gene>
    <name evidence="6" type="ORF">PHYBOEH_005861</name>
</gene>
<evidence type="ECO:0000313" key="7">
    <source>
        <dbReference type="Proteomes" id="UP000693981"/>
    </source>
</evidence>
<comment type="function">
    <text evidence="5">Effector that suppresses plant defense responses during pathogen infection.</text>
</comment>
<evidence type="ECO:0000256" key="2">
    <source>
        <dbReference type="ARBA" id="ARBA00010400"/>
    </source>
</evidence>
<proteinExistence type="inferred from homology"/>
<reference evidence="6" key="1">
    <citation type="submission" date="2021-02" db="EMBL/GenBank/DDBJ databases">
        <authorList>
            <person name="Palmer J.M."/>
        </authorList>
    </citation>
    <scope>NUCLEOTIDE SEQUENCE</scope>
    <source>
        <strain evidence="6">SCRP23</strain>
    </source>
</reference>
<comment type="domain">
    <text evidence="5">The RxLR-dEER motif acts to carry the protein into the host cell cytoplasm through binding to cell surface phosphatidylinositol-3-phosphate.</text>
</comment>
<comment type="caution">
    <text evidence="6">The sequence shown here is derived from an EMBL/GenBank/DDBJ whole genome shotgun (WGS) entry which is preliminary data.</text>
</comment>
<evidence type="ECO:0000313" key="6">
    <source>
        <dbReference type="EMBL" id="KAG7394068.1"/>
    </source>
</evidence>
<dbReference type="Proteomes" id="UP000693981">
    <property type="component" value="Unassembled WGS sequence"/>
</dbReference>
<dbReference type="AlphaFoldDB" id="A0A8T1WNY8"/>
<accession>A0A8T1WNY8</accession>
<organism evidence="6 7">
    <name type="scientific">Phytophthora boehmeriae</name>
    <dbReference type="NCBI Taxonomy" id="109152"/>
    <lineage>
        <taxon>Eukaryota</taxon>
        <taxon>Sar</taxon>
        <taxon>Stramenopiles</taxon>
        <taxon>Oomycota</taxon>
        <taxon>Peronosporomycetes</taxon>
        <taxon>Peronosporales</taxon>
        <taxon>Peronosporaceae</taxon>
        <taxon>Phytophthora</taxon>
    </lineage>
</organism>
<dbReference type="InterPro" id="IPR031825">
    <property type="entry name" value="RXLR"/>
</dbReference>
<keyword evidence="3 5" id="KW-0964">Secreted</keyword>
<dbReference type="Pfam" id="PF16810">
    <property type="entry name" value="RXLR"/>
    <property type="match status" value="1"/>
</dbReference>
<dbReference type="OrthoDB" id="144343at2759"/>
<comment type="subcellular location">
    <subcellularLocation>
        <location evidence="1 5">Secreted</location>
    </subcellularLocation>
</comment>
<keyword evidence="7" id="KW-1185">Reference proteome</keyword>
<evidence type="ECO:0000256" key="4">
    <source>
        <dbReference type="ARBA" id="ARBA00022729"/>
    </source>
</evidence>
<feature type="chain" id="PRO_5035962553" description="RxLR effector protein" evidence="5">
    <location>
        <begin position="24"/>
        <end position="161"/>
    </location>
</feature>
<evidence type="ECO:0000256" key="1">
    <source>
        <dbReference type="ARBA" id="ARBA00004613"/>
    </source>
</evidence>
<protein>
    <recommendedName>
        <fullName evidence="5">RxLR effector protein</fullName>
    </recommendedName>
</protein>
<dbReference type="PROSITE" id="PS51257">
    <property type="entry name" value="PROKAR_LIPOPROTEIN"/>
    <property type="match status" value="1"/>
</dbReference>